<dbReference type="EMBL" id="CP020918">
    <property type="protein sequence ID" value="AWG22909.1"/>
    <property type="molecule type" value="Genomic_DNA"/>
</dbReference>
<dbReference type="KEGG" id="ffa:FFWV33_15935"/>
<sequence>MSEKGSKKAMSKLVKSIGFHNIINVLLKKDGLSITSNDIWIPNSVSPTKEVGLNVFLRSNFDVQVANDSIKWWLYKGSAAPKWDLISTCTINGKRGILLVEAKAHKGELKNDKKNIKKEATTDSKKNHEQIALAIAEANTHIKGDIADIALSRDSCYQFSNRVAHAWWLANQGIPVVLLYLGFLNCEDMSDNYKTFKTDKEWEDCFTGHTEIVGAEGLVGKTINCGKSTFTLICDSIKIK</sequence>
<reference evidence="1 2" key="1">
    <citation type="submission" date="2017-04" db="EMBL/GenBank/DDBJ databases">
        <title>Compelte genome sequence of WV33.</title>
        <authorList>
            <person name="Lee P.C."/>
        </authorList>
    </citation>
    <scope>NUCLEOTIDE SEQUENCE [LARGE SCALE GENOMIC DNA]</scope>
    <source>
        <strain evidence="1 2">WV33</strain>
    </source>
</reference>
<name>A0A2S1LGS1_9FLAO</name>
<gene>
    <name evidence="1" type="ORF">FFWV33_15935</name>
</gene>
<dbReference type="Proteomes" id="UP000244527">
    <property type="component" value="Chromosome"/>
</dbReference>
<dbReference type="RefSeq" id="WP_108741814.1">
    <property type="nucleotide sequence ID" value="NZ_CP020918.1"/>
</dbReference>
<accession>A0A2S1LGS1</accession>
<proteinExistence type="predicted"/>
<organism evidence="1 2">
    <name type="scientific">Flavobacterium faecale</name>
    <dbReference type="NCBI Taxonomy" id="1355330"/>
    <lineage>
        <taxon>Bacteria</taxon>
        <taxon>Pseudomonadati</taxon>
        <taxon>Bacteroidota</taxon>
        <taxon>Flavobacteriia</taxon>
        <taxon>Flavobacteriales</taxon>
        <taxon>Flavobacteriaceae</taxon>
        <taxon>Flavobacterium</taxon>
    </lineage>
</organism>
<dbReference type="OrthoDB" id="8446429at2"/>
<keyword evidence="2" id="KW-1185">Reference proteome</keyword>
<dbReference type="AlphaFoldDB" id="A0A2S1LGS1"/>
<evidence type="ECO:0000313" key="1">
    <source>
        <dbReference type="EMBL" id="AWG22909.1"/>
    </source>
</evidence>
<protein>
    <submittedName>
        <fullName evidence="1">Uncharacterized protein</fullName>
    </submittedName>
</protein>
<evidence type="ECO:0000313" key="2">
    <source>
        <dbReference type="Proteomes" id="UP000244527"/>
    </source>
</evidence>